<keyword evidence="4" id="KW-0735">Signal-anchor</keyword>
<organism evidence="9 10">
    <name type="scientific">Owenia fusiformis</name>
    <name type="common">Polychaete worm</name>
    <dbReference type="NCBI Taxonomy" id="6347"/>
    <lineage>
        <taxon>Eukaryota</taxon>
        <taxon>Metazoa</taxon>
        <taxon>Spiralia</taxon>
        <taxon>Lophotrochozoa</taxon>
        <taxon>Annelida</taxon>
        <taxon>Polychaeta</taxon>
        <taxon>Sedentaria</taxon>
        <taxon>Canalipalpata</taxon>
        <taxon>Sabellida</taxon>
        <taxon>Oweniida</taxon>
        <taxon>Oweniidae</taxon>
        <taxon>Owenia</taxon>
    </lineage>
</organism>
<dbReference type="InterPro" id="IPR027417">
    <property type="entry name" value="P-loop_NTPase"/>
</dbReference>
<dbReference type="AlphaFoldDB" id="A0A8S4PKG7"/>
<keyword evidence="6" id="KW-0333">Golgi apparatus</keyword>
<dbReference type="PANTHER" id="PTHR12129">
    <property type="entry name" value="HEPARAN SULFATE 2-O-SULFOTRANSFERASE"/>
    <property type="match status" value="1"/>
</dbReference>
<keyword evidence="10" id="KW-1185">Reference proteome</keyword>
<evidence type="ECO:0000313" key="9">
    <source>
        <dbReference type="EMBL" id="CAH1793859.1"/>
    </source>
</evidence>
<proteinExistence type="predicted"/>
<evidence type="ECO:0000256" key="6">
    <source>
        <dbReference type="ARBA" id="ARBA00023034"/>
    </source>
</evidence>
<evidence type="ECO:0000256" key="5">
    <source>
        <dbReference type="ARBA" id="ARBA00022989"/>
    </source>
</evidence>
<dbReference type="OrthoDB" id="10019582at2759"/>
<dbReference type="Gene3D" id="3.40.50.300">
    <property type="entry name" value="P-loop containing nucleotide triphosphate hydrolases"/>
    <property type="match status" value="1"/>
</dbReference>
<keyword evidence="5" id="KW-1133">Transmembrane helix</keyword>
<evidence type="ECO:0000313" key="10">
    <source>
        <dbReference type="Proteomes" id="UP000749559"/>
    </source>
</evidence>
<feature type="non-terminal residue" evidence="9">
    <location>
        <position position="1"/>
    </location>
</feature>
<protein>
    <recommendedName>
        <fullName evidence="11">Sulfotransferase</fullName>
    </recommendedName>
</protein>
<dbReference type="GO" id="GO:0008146">
    <property type="term" value="F:sulfotransferase activity"/>
    <property type="evidence" value="ECO:0007669"/>
    <property type="project" value="InterPro"/>
</dbReference>
<evidence type="ECO:0008006" key="11">
    <source>
        <dbReference type="Google" id="ProtNLM"/>
    </source>
</evidence>
<gene>
    <name evidence="9" type="ORF">OFUS_LOCUS18655</name>
</gene>
<evidence type="ECO:0000256" key="2">
    <source>
        <dbReference type="ARBA" id="ARBA00022679"/>
    </source>
</evidence>
<keyword evidence="8" id="KW-0325">Glycoprotein</keyword>
<evidence type="ECO:0000256" key="8">
    <source>
        <dbReference type="ARBA" id="ARBA00023180"/>
    </source>
</evidence>
<keyword evidence="2" id="KW-0808">Transferase</keyword>
<evidence type="ECO:0000256" key="4">
    <source>
        <dbReference type="ARBA" id="ARBA00022968"/>
    </source>
</evidence>
<dbReference type="Proteomes" id="UP000749559">
    <property type="component" value="Unassembled WGS sequence"/>
</dbReference>
<name>A0A8S4PKG7_OWEFU</name>
<keyword evidence="3" id="KW-0812">Transmembrane</keyword>
<evidence type="ECO:0000256" key="3">
    <source>
        <dbReference type="ARBA" id="ARBA00022692"/>
    </source>
</evidence>
<reference evidence="9" key="1">
    <citation type="submission" date="2022-03" db="EMBL/GenBank/DDBJ databases">
        <authorList>
            <person name="Martin C."/>
        </authorList>
    </citation>
    <scope>NUCLEOTIDE SEQUENCE</scope>
</reference>
<sequence length="219" mass="25855">FRYTLSKGELGYDGITGLHNLTEIIKDYPKPVIYIAHVGFLDFTKYGYKQPVYIDVVRDPIEKAISMFYFLKQCQACRRKHNNTYRESMFKMNMSDYIDKYGVHTLPRKSLIKWFSGIDGNEKSINMAKRNIEKYYLFIGVQEYYIQTMQALEMLLPMFKGQLHSQVQAGVRIGATTHSKFPPNSHQRHLMRENHALDYDLYNFIVQRFHDTLKCLNIP</sequence>
<comment type="subcellular location">
    <subcellularLocation>
        <location evidence="1">Golgi apparatus membrane</location>
        <topology evidence="1">Single-pass type II membrane protein</topology>
    </subcellularLocation>
</comment>
<dbReference type="InterPro" id="IPR007734">
    <property type="entry name" value="Heparan_SO4_2-O-STrfase"/>
</dbReference>
<evidence type="ECO:0000256" key="1">
    <source>
        <dbReference type="ARBA" id="ARBA00004323"/>
    </source>
</evidence>
<evidence type="ECO:0000256" key="7">
    <source>
        <dbReference type="ARBA" id="ARBA00023136"/>
    </source>
</evidence>
<dbReference type="PANTHER" id="PTHR12129:SF15">
    <property type="entry name" value="URONYL 2-SULFOTRANSFERASE"/>
    <property type="match status" value="1"/>
</dbReference>
<comment type="caution">
    <text evidence="9">The sequence shown here is derived from an EMBL/GenBank/DDBJ whole genome shotgun (WGS) entry which is preliminary data.</text>
</comment>
<accession>A0A8S4PKG7</accession>
<keyword evidence="7" id="KW-0472">Membrane</keyword>
<dbReference type="EMBL" id="CAIIXF020000009">
    <property type="protein sequence ID" value="CAH1793859.1"/>
    <property type="molecule type" value="Genomic_DNA"/>
</dbReference>
<dbReference type="GO" id="GO:0000139">
    <property type="term" value="C:Golgi membrane"/>
    <property type="evidence" value="ECO:0007669"/>
    <property type="project" value="UniProtKB-SubCell"/>
</dbReference>